<dbReference type="Gene3D" id="3.40.50.1820">
    <property type="entry name" value="alpha/beta hydrolase"/>
    <property type="match status" value="1"/>
</dbReference>
<reference evidence="2" key="2">
    <citation type="submission" date="2020-09" db="EMBL/GenBank/DDBJ databases">
        <authorList>
            <person name="Sun Q."/>
            <person name="Ohkuma M."/>
        </authorList>
    </citation>
    <scope>NUCLEOTIDE SEQUENCE</scope>
    <source>
        <strain evidence="2">JCM 19831</strain>
    </source>
</reference>
<dbReference type="InterPro" id="IPR010662">
    <property type="entry name" value="RBBP9/YdeN"/>
</dbReference>
<evidence type="ECO:0000313" key="3">
    <source>
        <dbReference type="Proteomes" id="UP000642070"/>
    </source>
</evidence>
<gene>
    <name evidence="2" type="ORF">GCM10007977_070820</name>
</gene>
<dbReference type="EMBL" id="BMPI01000042">
    <property type="protein sequence ID" value="GGM59192.1"/>
    <property type="molecule type" value="Genomic_DNA"/>
</dbReference>
<proteinExistence type="predicted"/>
<dbReference type="SUPFAM" id="SSF53474">
    <property type="entry name" value="alpha/beta-Hydrolases"/>
    <property type="match status" value="1"/>
</dbReference>
<sequence length="111" mass="12000">MAGWAARHTGPVHSALLVTPPYLDPAWTPAPGEVVNVVIDHVPRSPLPFRALLVASRNDPMTTFEQFEAYARDWGADLYDAGPVGHLDSTAGFDPGRRASAWPAPWRPSAS</sequence>
<feature type="compositionally biased region" description="Low complexity" evidence="1">
    <location>
        <begin position="98"/>
        <end position="111"/>
    </location>
</feature>
<evidence type="ECO:0008006" key="4">
    <source>
        <dbReference type="Google" id="ProtNLM"/>
    </source>
</evidence>
<dbReference type="Proteomes" id="UP000642070">
    <property type="component" value="Unassembled WGS sequence"/>
</dbReference>
<dbReference type="InterPro" id="IPR029058">
    <property type="entry name" value="AB_hydrolase_fold"/>
</dbReference>
<organism evidence="2 3">
    <name type="scientific">Dactylosporangium sucinum</name>
    <dbReference type="NCBI Taxonomy" id="1424081"/>
    <lineage>
        <taxon>Bacteria</taxon>
        <taxon>Bacillati</taxon>
        <taxon>Actinomycetota</taxon>
        <taxon>Actinomycetes</taxon>
        <taxon>Micromonosporales</taxon>
        <taxon>Micromonosporaceae</taxon>
        <taxon>Dactylosporangium</taxon>
    </lineage>
</organism>
<name>A0A917U6S7_9ACTN</name>
<dbReference type="GO" id="GO:0016787">
    <property type="term" value="F:hydrolase activity"/>
    <property type="evidence" value="ECO:0007669"/>
    <property type="project" value="InterPro"/>
</dbReference>
<keyword evidence="3" id="KW-1185">Reference proteome</keyword>
<protein>
    <recommendedName>
        <fullName evidence="4">Esterase</fullName>
    </recommendedName>
</protein>
<feature type="region of interest" description="Disordered" evidence="1">
    <location>
        <begin position="89"/>
        <end position="111"/>
    </location>
</feature>
<comment type="caution">
    <text evidence="2">The sequence shown here is derived from an EMBL/GenBank/DDBJ whole genome shotgun (WGS) entry which is preliminary data.</text>
</comment>
<reference evidence="2" key="1">
    <citation type="journal article" date="2014" name="Int. J. Syst. Evol. Microbiol.">
        <title>Complete genome sequence of Corynebacterium casei LMG S-19264T (=DSM 44701T), isolated from a smear-ripened cheese.</title>
        <authorList>
            <consortium name="US DOE Joint Genome Institute (JGI-PGF)"/>
            <person name="Walter F."/>
            <person name="Albersmeier A."/>
            <person name="Kalinowski J."/>
            <person name="Ruckert C."/>
        </authorList>
    </citation>
    <scope>NUCLEOTIDE SEQUENCE</scope>
    <source>
        <strain evidence="2">JCM 19831</strain>
    </source>
</reference>
<evidence type="ECO:0000313" key="2">
    <source>
        <dbReference type="EMBL" id="GGM59192.1"/>
    </source>
</evidence>
<dbReference type="Pfam" id="PF06821">
    <property type="entry name" value="Ser_hydrolase"/>
    <property type="match status" value="1"/>
</dbReference>
<accession>A0A917U6S7</accession>
<dbReference type="AlphaFoldDB" id="A0A917U6S7"/>
<evidence type="ECO:0000256" key="1">
    <source>
        <dbReference type="SAM" id="MobiDB-lite"/>
    </source>
</evidence>